<organism evidence="2 3">
    <name type="scientific">Jannaschia helgolandensis</name>
    <dbReference type="NCBI Taxonomy" id="188906"/>
    <lineage>
        <taxon>Bacteria</taxon>
        <taxon>Pseudomonadati</taxon>
        <taxon>Pseudomonadota</taxon>
        <taxon>Alphaproteobacteria</taxon>
        <taxon>Rhodobacterales</taxon>
        <taxon>Roseobacteraceae</taxon>
        <taxon>Jannaschia</taxon>
    </lineage>
</organism>
<sequence length="141" mass="16112">MTQANDLIGTWRMISWTRQALKTGQVSDAMGPNPIGYIAYHADGRMMATVFRNDRLSARDGVWTSDQKAQLFDTMLAYVARYSIEDDQVIHHVERAWNPNWQIDLFRPFSLRGETLTISGAPGIDPSTGEEVIYRMEFIKL</sequence>
<name>A0A1H7PDV3_9RHOB</name>
<dbReference type="AlphaFoldDB" id="A0A1H7PDV3"/>
<dbReference type="STRING" id="188906.SAMN04488526_2497"/>
<accession>A0A1H7PDV3</accession>
<evidence type="ECO:0000313" key="3">
    <source>
        <dbReference type="Proteomes" id="UP000199283"/>
    </source>
</evidence>
<dbReference type="Proteomes" id="UP000199283">
    <property type="component" value="Unassembled WGS sequence"/>
</dbReference>
<dbReference type="RefSeq" id="WP_092763374.1">
    <property type="nucleotide sequence ID" value="NZ_FNZQ01000004.1"/>
</dbReference>
<feature type="domain" description="Lipocalin-like" evidence="1">
    <location>
        <begin position="8"/>
        <end position="117"/>
    </location>
</feature>
<evidence type="ECO:0000259" key="1">
    <source>
        <dbReference type="Pfam" id="PF13924"/>
    </source>
</evidence>
<dbReference type="OrthoDB" id="8370150at2"/>
<protein>
    <submittedName>
        <fullName evidence="2">Lipocalin-like domain-containing protein</fullName>
    </submittedName>
</protein>
<evidence type="ECO:0000313" key="2">
    <source>
        <dbReference type="EMBL" id="SEL33594.1"/>
    </source>
</evidence>
<keyword evidence="3" id="KW-1185">Reference proteome</keyword>
<dbReference type="EMBL" id="FNZQ01000004">
    <property type="protein sequence ID" value="SEL33594.1"/>
    <property type="molecule type" value="Genomic_DNA"/>
</dbReference>
<gene>
    <name evidence="2" type="ORF">SAMN04488526_2497</name>
</gene>
<dbReference type="Pfam" id="PF13924">
    <property type="entry name" value="Lipocalin_5"/>
    <property type="match status" value="1"/>
</dbReference>
<reference evidence="2 3" key="1">
    <citation type="submission" date="2016-10" db="EMBL/GenBank/DDBJ databases">
        <authorList>
            <person name="de Groot N.N."/>
        </authorList>
    </citation>
    <scope>NUCLEOTIDE SEQUENCE [LARGE SCALE GENOMIC DNA]</scope>
    <source>
        <strain evidence="2 3">DSM 14858</strain>
    </source>
</reference>
<dbReference type="InterPro" id="IPR024311">
    <property type="entry name" value="Lipocalin-like"/>
</dbReference>
<proteinExistence type="predicted"/>